<dbReference type="GO" id="GO:0000455">
    <property type="term" value="P:enzyme-directed rRNA pseudouridine synthesis"/>
    <property type="evidence" value="ECO:0007669"/>
    <property type="project" value="TreeGrafter"/>
</dbReference>
<dbReference type="PANTHER" id="PTHR21600:SF44">
    <property type="entry name" value="RIBOSOMAL LARGE SUBUNIT PSEUDOURIDINE SYNTHASE D"/>
    <property type="match status" value="1"/>
</dbReference>
<dbReference type="AlphaFoldDB" id="A0A2M6T1I8"/>
<reference evidence="5" key="1">
    <citation type="submission" date="2017-09" db="EMBL/GenBank/DDBJ databases">
        <title>Depth-based differentiation of microbial function through sediment-hosted aquifers and enrichment of novel symbionts in the deep terrestrial subsurface.</title>
        <authorList>
            <person name="Probst A.J."/>
            <person name="Ladd B."/>
            <person name="Jarett J.K."/>
            <person name="Geller-Mcgrath D.E."/>
            <person name="Sieber C.M.K."/>
            <person name="Emerson J.B."/>
            <person name="Anantharaman K."/>
            <person name="Thomas B.C."/>
            <person name="Malmstrom R."/>
            <person name="Stieglmeier M."/>
            <person name="Klingl A."/>
            <person name="Woyke T."/>
            <person name="Ryan C.M."/>
            <person name="Banfield J.F."/>
        </authorList>
    </citation>
    <scope>NUCLEOTIDE SEQUENCE [LARGE SCALE GENOMIC DNA]</scope>
</reference>
<dbReference type="EMBL" id="PEYE01000003">
    <property type="protein sequence ID" value="PIS39108.1"/>
    <property type="molecule type" value="Genomic_DNA"/>
</dbReference>
<comment type="caution">
    <text evidence="4">The sequence shown here is derived from an EMBL/GenBank/DDBJ whole genome shotgun (WGS) entry which is preliminary data.</text>
</comment>
<organism evidence="4 5">
    <name type="scientific">Candidatus Nealsonbacteria bacterium CG08_land_8_20_14_0_20_43_11</name>
    <dbReference type="NCBI Taxonomy" id="1974706"/>
    <lineage>
        <taxon>Bacteria</taxon>
        <taxon>Candidatus Nealsoniibacteriota</taxon>
    </lineage>
</organism>
<dbReference type="GO" id="GO:0003723">
    <property type="term" value="F:RNA binding"/>
    <property type="evidence" value="ECO:0007669"/>
    <property type="project" value="InterPro"/>
</dbReference>
<dbReference type="Gene3D" id="3.30.2350.10">
    <property type="entry name" value="Pseudouridine synthase"/>
    <property type="match status" value="1"/>
</dbReference>
<dbReference type="CDD" id="cd02869">
    <property type="entry name" value="PseudoU_synth_RluA_like"/>
    <property type="match status" value="1"/>
</dbReference>
<name>A0A2M6T1I8_9BACT</name>
<dbReference type="GO" id="GO:0140098">
    <property type="term" value="F:catalytic activity, acting on RNA"/>
    <property type="evidence" value="ECO:0007669"/>
    <property type="project" value="UniProtKB-ARBA"/>
</dbReference>
<comment type="similarity">
    <text evidence="1">Belongs to the pseudouridine synthase RluA family.</text>
</comment>
<dbReference type="Proteomes" id="UP000229390">
    <property type="component" value="Unassembled WGS sequence"/>
</dbReference>
<feature type="domain" description="Pseudouridine synthase RsuA/RluA-like" evidence="3">
    <location>
        <begin position="11"/>
        <end position="176"/>
    </location>
</feature>
<protein>
    <submittedName>
        <fullName evidence="4">RluA family pseudouridine synthase</fullName>
    </submittedName>
</protein>
<gene>
    <name evidence="4" type="ORF">COT34_00165</name>
</gene>
<sequence>MEFSIIYEDENILVVDKPPGITVFPEGPVREKTLSQELLEKFSWMAGVGNPPRYGLVHRLDKDTSGILLVAKNNATLAFLQDQFKKRLVEKKYLTLAVGKIKDKRGVIETLIGRAPKDRRKQKAYPKIGAEEKTGLREAKTIWQKQGEFSDKTNVYTLLEVQPETGRKHQIRCHLAYLGHPVSGDKLYAFKSQPTPKALTRQFLHASYLKIKLPTGKEIEIKSDLPPDLTQILKNLTPEK</sequence>
<dbReference type="SUPFAM" id="SSF55120">
    <property type="entry name" value="Pseudouridine synthase"/>
    <property type="match status" value="1"/>
</dbReference>
<accession>A0A2M6T1I8</accession>
<proteinExistence type="inferred from homology"/>
<dbReference type="PANTHER" id="PTHR21600">
    <property type="entry name" value="MITOCHONDRIAL RNA PSEUDOURIDINE SYNTHASE"/>
    <property type="match status" value="1"/>
</dbReference>
<keyword evidence="2" id="KW-0413">Isomerase</keyword>
<evidence type="ECO:0000256" key="2">
    <source>
        <dbReference type="ARBA" id="ARBA00023235"/>
    </source>
</evidence>
<evidence type="ECO:0000259" key="3">
    <source>
        <dbReference type="Pfam" id="PF00849"/>
    </source>
</evidence>
<dbReference type="InterPro" id="IPR006224">
    <property type="entry name" value="PsdUridine_synth_RluA-like_CS"/>
</dbReference>
<dbReference type="PROSITE" id="PS01129">
    <property type="entry name" value="PSI_RLU"/>
    <property type="match status" value="1"/>
</dbReference>
<dbReference type="InterPro" id="IPR020103">
    <property type="entry name" value="PsdUridine_synth_cat_dom_sf"/>
</dbReference>
<evidence type="ECO:0000256" key="1">
    <source>
        <dbReference type="ARBA" id="ARBA00010876"/>
    </source>
</evidence>
<evidence type="ECO:0000313" key="4">
    <source>
        <dbReference type="EMBL" id="PIS39108.1"/>
    </source>
</evidence>
<dbReference type="GO" id="GO:0009982">
    <property type="term" value="F:pseudouridine synthase activity"/>
    <property type="evidence" value="ECO:0007669"/>
    <property type="project" value="InterPro"/>
</dbReference>
<dbReference type="InterPro" id="IPR006145">
    <property type="entry name" value="PsdUridine_synth_RsuA/RluA"/>
</dbReference>
<dbReference type="Pfam" id="PF00849">
    <property type="entry name" value="PseudoU_synth_2"/>
    <property type="match status" value="1"/>
</dbReference>
<evidence type="ECO:0000313" key="5">
    <source>
        <dbReference type="Proteomes" id="UP000229390"/>
    </source>
</evidence>
<dbReference type="InterPro" id="IPR050188">
    <property type="entry name" value="RluA_PseudoU_synthase"/>
</dbReference>